<dbReference type="AlphaFoldDB" id="A0A2T2YT19"/>
<comment type="caution">
    <text evidence="1">The sequence shown here is derived from an EMBL/GenBank/DDBJ whole genome shotgun (WGS) entry which is preliminary data.</text>
</comment>
<dbReference type="Proteomes" id="UP000241647">
    <property type="component" value="Unassembled WGS sequence"/>
</dbReference>
<protein>
    <submittedName>
        <fullName evidence="1">Uncharacterized protein</fullName>
    </submittedName>
</protein>
<name>A0A2T2YT19_9NOCA</name>
<dbReference type="EMBL" id="PYHS01000021">
    <property type="protein sequence ID" value="PSR58665.1"/>
    <property type="molecule type" value="Genomic_DNA"/>
</dbReference>
<accession>A0A2T2YT19</accession>
<reference evidence="1 2" key="1">
    <citation type="submission" date="2018-02" db="EMBL/GenBank/DDBJ databases">
        <title>8 Nocardia nova and 1 Nocardia cyriacigeorgica strain used for evolution to TMP-SMX.</title>
        <authorList>
            <person name="Mehta H."/>
            <person name="Weng J."/>
            <person name="Shamoo Y."/>
        </authorList>
    </citation>
    <scope>NUCLEOTIDE SEQUENCE [LARGE SCALE GENOMIC DNA]</scope>
    <source>
        <strain evidence="1 2">ATCC 33727</strain>
    </source>
</reference>
<evidence type="ECO:0000313" key="2">
    <source>
        <dbReference type="Proteomes" id="UP000241647"/>
    </source>
</evidence>
<sequence>MATSMVVGVDVGSEEIVQCPCRSRVAAADHARHDDAVGDSWAVGLVEDLPGSQRFPRTGTETVGGAQVSAYCLRRKGFRMDMPIADIAALNEAGKAETWRR</sequence>
<gene>
    <name evidence="1" type="ORF">C8259_29410</name>
</gene>
<dbReference type="RefSeq" id="WP_063025345.1">
    <property type="nucleotide sequence ID" value="NZ_PYHS01000021.1"/>
</dbReference>
<evidence type="ECO:0000313" key="1">
    <source>
        <dbReference type="EMBL" id="PSR58665.1"/>
    </source>
</evidence>
<organism evidence="1 2">
    <name type="scientific">Nocardia nova</name>
    <dbReference type="NCBI Taxonomy" id="37330"/>
    <lineage>
        <taxon>Bacteria</taxon>
        <taxon>Bacillati</taxon>
        <taxon>Actinomycetota</taxon>
        <taxon>Actinomycetes</taxon>
        <taxon>Mycobacteriales</taxon>
        <taxon>Nocardiaceae</taxon>
        <taxon>Nocardia</taxon>
    </lineage>
</organism>
<proteinExistence type="predicted"/>